<evidence type="ECO:0000313" key="2">
    <source>
        <dbReference type="Proteomes" id="UP000287336"/>
    </source>
</evidence>
<dbReference type="Proteomes" id="UP000287336">
    <property type="component" value="Unassembled WGS sequence"/>
</dbReference>
<reference evidence="1 2" key="1">
    <citation type="submission" date="2018-12" db="EMBL/GenBank/DDBJ databases">
        <title>three novel Halomonas strain isolated from plants.</title>
        <authorList>
            <person name="Sun C."/>
        </authorList>
    </citation>
    <scope>NUCLEOTIDE SEQUENCE [LARGE SCALE GENOMIC DNA]</scope>
    <source>
        <strain evidence="1 2">DSM 19434</strain>
    </source>
</reference>
<evidence type="ECO:0000313" key="1">
    <source>
        <dbReference type="EMBL" id="RUR26846.1"/>
    </source>
</evidence>
<accession>A0A3S0W374</accession>
<proteinExistence type="predicted"/>
<gene>
    <name evidence="1" type="ORF">ELY33_17205</name>
</gene>
<organism evidence="1 2">
    <name type="scientific">Vreelandella andesensis</name>
    <dbReference type="NCBI Taxonomy" id="447567"/>
    <lineage>
        <taxon>Bacteria</taxon>
        <taxon>Pseudomonadati</taxon>
        <taxon>Pseudomonadota</taxon>
        <taxon>Gammaproteobacteria</taxon>
        <taxon>Oceanospirillales</taxon>
        <taxon>Halomonadaceae</taxon>
        <taxon>Vreelandella</taxon>
    </lineage>
</organism>
<dbReference type="RefSeq" id="WP_126949130.1">
    <property type="nucleotide sequence ID" value="NZ_RZHG01000030.1"/>
</dbReference>
<comment type="caution">
    <text evidence="1">The sequence shown here is derived from an EMBL/GenBank/DDBJ whole genome shotgun (WGS) entry which is preliminary data.</text>
</comment>
<protein>
    <submittedName>
        <fullName evidence="1">Uncharacterized protein</fullName>
    </submittedName>
</protein>
<keyword evidence="2" id="KW-1185">Reference proteome</keyword>
<name>A0A3S0W374_9GAMM</name>
<dbReference type="AlphaFoldDB" id="A0A3S0W374"/>
<sequence length="71" mass="8017">MPELDGRTSFWMSAFGILNRTRPASMGGVPPINPVTVLDLADRLQWPCQPDEALTVIIAMDDEWRSMQQKD</sequence>
<dbReference type="EMBL" id="RZHG01000030">
    <property type="protein sequence ID" value="RUR26846.1"/>
    <property type="molecule type" value="Genomic_DNA"/>
</dbReference>